<evidence type="ECO:0000313" key="2">
    <source>
        <dbReference type="Proteomes" id="UP000829999"/>
    </source>
</evidence>
<sequence length="105" mass="12019">MRLDIILQIITYCTLLLTSYIPSVDSHIPSYVATPSNKNEQFCQLSDNCMHDTVRICGTMGDQKRTFLDMCDLLEFACDTNQIYTHVDEMEGCPEEPNYPPKGFE</sequence>
<proteinExistence type="predicted"/>
<protein>
    <submittedName>
        <fullName evidence="3">Uncharacterized protein LOC118278226</fullName>
    </submittedName>
</protein>
<keyword evidence="2" id="KW-1185">Reference proteome</keyword>
<feature type="signal peptide" evidence="1">
    <location>
        <begin position="1"/>
        <end position="26"/>
    </location>
</feature>
<feature type="chain" id="PRO_5040300620" evidence="1">
    <location>
        <begin position="27"/>
        <end position="105"/>
    </location>
</feature>
<dbReference type="AlphaFoldDB" id="A0A9R0DYW0"/>
<evidence type="ECO:0000313" key="3">
    <source>
        <dbReference type="RefSeq" id="XP_050556031.1"/>
    </source>
</evidence>
<dbReference type="GeneID" id="118278226"/>
<name>A0A9R0DYW0_SPOFR</name>
<keyword evidence="1" id="KW-0732">Signal</keyword>
<gene>
    <name evidence="3" type="primary">LOC118278226</name>
</gene>
<evidence type="ECO:0000256" key="1">
    <source>
        <dbReference type="SAM" id="SignalP"/>
    </source>
</evidence>
<dbReference type="OrthoDB" id="126772at2759"/>
<dbReference type="RefSeq" id="XP_050556031.1">
    <property type="nucleotide sequence ID" value="XM_050700074.1"/>
</dbReference>
<dbReference type="Proteomes" id="UP000829999">
    <property type="component" value="Chromosome 18"/>
</dbReference>
<accession>A0A9R0DYW0</accession>
<reference evidence="3" key="1">
    <citation type="submission" date="2025-08" db="UniProtKB">
        <authorList>
            <consortium name="RefSeq"/>
        </authorList>
    </citation>
    <scope>IDENTIFICATION</scope>
    <source>
        <tissue evidence="3">Whole larval tissue</tissue>
    </source>
</reference>
<organism evidence="2 3">
    <name type="scientific">Spodoptera frugiperda</name>
    <name type="common">Fall armyworm</name>
    <dbReference type="NCBI Taxonomy" id="7108"/>
    <lineage>
        <taxon>Eukaryota</taxon>
        <taxon>Metazoa</taxon>
        <taxon>Ecdysozoa</taxon>
        <taxon>Arthropoda</taxon>
        <taxon>Hexapoda</taxon>
        <taxon>Insecta</taxon>
        <taxon>Pterygota</taxon>
        <taxon>Neoptera</taxon>
        <taxon>Endopterygota</taxon>
        <taxon>Lepidoptera</taxon>
        <taxon>Glossata</taxon>
        <taxon>Ditrysia</taxon>
        <taxon>Noctuoidea</taxon>
        <taxon>Noctuidae</taxon>
        <taxon>Amphipyrinae</taxon>
        <taxon>Spodoptera</taxon>
    </lineage>
</organism>